<feature type="domain" description="Homing endonuclease LAGLIDADG" evidence="1">
    <location>
        <begin position="127"/>
        <end position="229"/>
    </location>
</feature>
<evidence type="ECO:0000259" key="1">
    <source>
        <dbReference type="Pfam" id="PF00961"/>
    </source>
</evidence>
<organism evidence="2">
    <name type="scientific">Orbilia brochopaga</name>
    <dbReference type="NCBI Taxonomy" id="3140254"/>
    <lineage>
        <taxon>Eukaryota</taxon>
        <taxon>Fungi</taxon>
        <taxon>Dikarya</taxon>
        <taxon>Ascomycota</taxon>
        <taxon>Pezizomycotina</taxon>
        <taxon>Orbiliomycetes</taxon>
        <taxon>Orbiliales</taxon>
        <taxon>Orbiliaceae</taxon>
        <taxon>Orbilia</taxon>
    </lineage>
</organism>
<dbReference type="EMBL" id="MK820635">
    <property type="protein sequence ID" value="QCW06901.1"/>
    <property type="molecule type" value="Genomic_DNA"/>
</dbReference>
<gene>
    <name evidence="2" type="primary">orf410</name>
</gene>
<dbReference type="Pfam" id="PF00961">
    <property type="entry name" value="LAGLIDADG_1"/>
    <property type="match status" value="2"/>
</dbReference>
<dbReference type="SUPFAM" id="SSF55608">
    <property type="entry name" value="Homing endonucleases"/>
    <property type="match status" value="2"/>
</dbReference>
<name>A0A4Y5MX90_9PEZI</name>
<geneLocation type="mitochondrion" evidence="2"/>
<feature type="domain" description="Homing endonuclease LAGLIDADG" evidence="1">
    <location>
        <begin position="288"/>
        <end position="382"/>
    </location>
</feature>
<dbReference type="AlphaFoldDB" id="A0A4Y5MX90"/>
<dbReference type="Gene3D" id="3.10.28.10">
    <property type="entry name" value="Homing endonucleases"/>
    <property type="match status" value="2"/>
</dbReference>
<proteinExistence type="predicted"/>
<accession>A0A4Y5MX90</accession>
<sequence length="410" mass="47483">MDLPMIIMILRKMTRKKNSADNNNLITINPNHNLVNLNKLDASKLKSKPLYIHHSLLKDKDIILKNYKFVSGIYLLHNTINGKQYDYINKLLRFFPFIALKNNFPKNKEFNTNSNNKPESSLKPWNITGFTDAEGSFVISVNKRSDYSLGWKVRSSFQIGLHIKDLPLLLDIQQFFKGIGYITVDNKANTAYFYVVKPEDLVTYIIPHFKTYPLFTKKHIYFILWEKIINIMINKKHTTLKGLNEIISIKAGLNLGLSKELLKAFPDIKQFSRPDIKIKINPINPDWLAGFVTGEGSFTCGTAGNSFRARFFITQHSRDLELLEAIKDYFTVGRISKSGSGFNYAVESYNDCFNYIIPFFSKYSLPLNSFKSYNYNIWIKIIDLMVKKEHITPEGKSLIFSLMSELNKYR</sequence>
<dbReference type="InterPro" id="IPR027434">
    <property type="entry name" value="Homing_endonucl"/>
</dbReference>
<dbReference type="PANTHER" id="PTHR36181:SF4">
    <property type="entry name" value="LAGLIDADG ENDONUCLEASE"/>
    <property type="match status" value="1"/>
</dbReference>
<reference evidence="2" key="1">
    <citation type="submission" date="2019-04" db="EMBL/GenBank/DDBJ databases">
        <authorList>
            <person name="Yu Z."/>
            <person name="Deng C."/>
        </authorList>
    </citation>
    <scope>NUCLEOTIDE SEQUENCE</scope>
</reference>
<dbReference type="PANTHER" id="PTHR36181">
    <property type="entry name" value="INTRON-ENCODED ENDONUCLEASE AI3-RELATED"/>
    <property type="match status" value="1"/>
</dbReference>
<dbReference type="GO" id="GO:0005739">
    <property type="term" value="C:mitochondrion"/>
    <property type="evidence" value="ECO:0007669"/>
    <property type="project" value="UniProtKB-ARBA"/>
</dbReference>
<keyword evidence="2" id="KW-0496">Mitochondrion</keyword>
<dbReference type="InterPro" id="IPR051289">
    <property type="entry name" value="LAGLIDADG_Endonuclease"/>
</dbReference>
<dbReference type="InterPro" id="IPR004860">
    <property type="entry name" value="LAGLIDADG_dom"/>
</dbReference>
<dbReference type="GO" id="GO:0004519">
    <property type="term" value="F:endonuclease activity"/>
    <property type="evidence" value="ECO:0007669"/>
    <property type="project" value="InterPro"/>
</dbReference>
<evidence type="ECO:0000313" key="2">
    <source>
        <dbReference type="EMBL" id="QCW06901.1"/>
    </source>
</evidence>
<protein>
    <recommendedName>
        <fullName evidence="1">Homing endonuclease LAGLIDADG domain-containing protein</fullName>
    </recommendedName>
</protein>